<feature type="compositionally biased region" description="Pro residues" evidence="1">
    <location>
        <begin position="69"/>
        <end position="85"/>
    </location>
</feature>
<proteinExistence type="predicted"/>
<feature type="compositionally biased region" description="Acidic residues" evidence="1">
    <location>
        <begin position="231"/>
        <end position="254"/>
    </location>
</feature>
<sequence length="387" mass="40415">MERSERTGLIVSGAAHLGAILWLILGGIFFSHDLPPPVETAEVTLMSEAEFAALSAAAPTAPTETEPAPSLPEPAPADETPPAPEPEPEIVPEVTEPTPPEPVVEETPPTPPTPPTEVPLDTQLPEPQPDPKAAPRVAPDPTDAPDEPADVAPEAVAETTPEPAEEPLPEQPAEAAAPPESGQVLETEANKEQTELASAAPLTSPRPKPRPEKTPDPEPAPEPEPAAEPAPEPEPEPEPAPEPEPEAEPAEDAVADALAEALAGAASEEPSPGTGTAPSGPPLTGGEKDGFLRQISQCWNLGALSTDAMATKVTLAFSMTPEGLPVDGSIRLAGFEGGSEAAAQQAYEAARRALIRCKGQGYALPPEKYEQWREIELVFNPENMRLR</sequence>
<keyword evidence="2" id="KW-1133">Transmembrane helix</keyword>
<keyword evidence="2" id="KW-0812">Transmembrane</keyword>
<dbReference type="Proteomes" id="UP001652564">
    <property type="component" value="Unassembled WGS sequence"/>
</dbReference>
<feature type="region of interest" description="Disordered" evidence="1">
    <location>
        <begin position="56"/>
        <end position="289"/>
    </location>
</feature>
<comment type="caution">
    <text evidence="3">The sequence shown here is derived from an EMBL/GenBank/DDBJ whole genome shotgun (WGS) entry which is preliminary data.</text>
</comment>
<feature type="compositionally biased region" description="Pro residues" evidence="1">
    <location>
        <begin position="97"/>
        <end position="117"/>
    </location>
</feature>
<evidence type="ECO:0000256" key="2">
    <source>
        <dbReference type="SAM" id="Phobius"/>
    </source>
</evidence>
<evidence type="ECO:0000256" key="1">
    <source>
        <dbReference type="SAM" id="MobiDB-lite"/>
    </source>
</evidence>
<dbReference type="Gene3D" id="3.30.1150.10">
    <property type="match status" value="1"/>
</dbReference>
<feature type="compositionally biased region" description="Low complexity" evidence="1">
    <location>
        <begin position="56"/>
        <end position="68"/>
    </location>
</feature>
<feature type="compositionally biased region" description="Low complexity" evidence="1">
    <location>
        <begin position="150"/>
        <end position="162"/>
    </location>
</feature>
<protein>
    <recommendedName>
        <fullName evidence="5">Cell division and transport-associated protein TolA</fullName>
    </recommendedName>
</protein>
<keyword evidence="2" id="KW-0472">Membrane</keyword>
<accession>A0ABT2ZKX1</accession>
<evidence type="ECO:0000313" key="4">
    <source>
        <dbReference type="Proteomes" id="UP001652564"/>
    </source>
</evidence>
<dbReference type="EMBL" id="JAOWKZ010000001">
    <property type="protein sequence ID" value="MCV2871720.1"/>
    <property type="molecule type" value="Genomic_DNA"/>
</dbReference>
<feature type="compositionally biased region" description="Low complexity" evidence="1">
    <location>
        <begin position="255"/>
        <end position="285"/>
    </location>
</feature>
<gene>
    <name evidence="3" type="ORF">OEZ71_05375</name>
</gene>
<feature type="transmembrane region" description="Helical" evidence="2">
    <location>
        <begin position="7"/>
        <end position="30"/>
    </location>
</feature>
<name>A0ABT2ZKX1_9RHOB</name>
<evidence type="ECO:0000313" key="3">
    <source>
        <dbReference type="EMBL" id="MCV2871720.1"/>
    </source>
</evidence>
<feature type="compositionally biased region" description="Low complexity" evidence="1">
    <location>
        <begin position="171"/>
        <end position="180"/>
    </location>
</feature>
<organism evidence="3 4">
    <name type="scientific">Albidovulum litorale</name>
    <dbReference type="NCBI Taxonomy" id="2984134"/>
    <lineage>
        <taxon>Bacteria</taxon>
        <taxon>Pseudomonadati</taxon>
        <taxon>Pseudomonadota</taxon>
        <taxon>Alphaproteobacteria</taxon>
        <taxon>Rhodobacterales</taxon>
        <taxon>Paracoccaceae</taxon>
        <taxon>Albidovulum</taxon>
    </lineage>
</organism>
<dbReference type="RefSeq" id="WP_263738883.1">
    <property type="nucleotide sequence ID" value="NZ_JAOWKZ010000001.1"/>
</dbReference>
<feature type="compositionally biased region" description="Pro residues" evidence="1">
    <location>
        <begin position="217"/>
        <end position="230"/>
    </location>
</feature>
<keyword evidence="4" id="KW-1185">Reference proteome</keyword>
<evidence type="ECO:0008006" key="5">
    <source>
        <dbReference type="Google" id="ProtNLM"/>
    </source>
</evidence>
<reference evidence="3 4" key="1">
    <citation type="submission" date="2022-10" db="EMBL/GenBank/DDBJ databases">
        <title>Defluviimonas sp. nov., isolated from ocean surface sediments.</title>
        <authorList>
            <person name="He W."/>
            <person name="Wang L."/>
            <person name="Zhang D.-F."/>
        </authorList>
    </citation>
    <scope>NUCLEOTIDE SEQUENCE [LARGE SCALE GENOMIC DNA]</scope>
    <source>
        <strain evidence="3 4">WL0050</strain>
    </source>
</reference>